<comment type="caution">
    <text evidence="1">The sequence shown here is derived from an EMBL/GenBank/DDBJ whole genome shotgun (WGS) entry which is preliminary data.</text>
</comment>
<gene>
    <name evidence="1" type="ORF">F4820DRAFT_126492</name>
</gene>
<accession>A0ACB9ZBG1</accession>
<reference evidence="1 2" key="1">
    <citation type="journal article" date="2022" name="New Phytol.">
        <title>Ecological generalism drives hyperdiversity of secondary metabolite gene clusters in xylarialean endophytes.</title>
        <authorList>
            <person name="Franco M.E.E."/>
            <person name="Wisecaver J.H."/>
            <person name="Arnold A.E."/>
            <person name="Ju Y.M."/>
            <person name="Slot J.C."/>
            <person name="Ahrendt S."/>
            <person name="Moore L.P."/>
            <person name="Eastman K.E."/>
            <person name="Scott K."/>
            <person name="Konkel Z."/>
            <person name="Mondo S.J."/>
            <person name="Kuo A."/>
            <person name="Hayes R.D."/>
            <person name="Haridas S."/>
            <person name="Andreopoulos B."/>
            <person name="Riley R."/>
            <person name="LaButti K."/>
            <person name="Pangilinan J."/>
            <person name="Lipzen A."/>
            <person name="Amirebrahimi M."/>
            <person name="Yan J."/>
            <person name="Adam C."/>
            <person name="Keymanesh K."/>
            <person name="Ng V."/>
            <person name="Louie K."/>
            <person name="Northen T."/>
            <person name="Drula E."/>
            <person name="Henrissat B."/>
            <person name="Hsieh H.M."/>
            <person name="Youens-Clark K."/>
            <person name="Lutzoni F."/>
            <person name="Miadlikowska J."/>
            <person name="Eastwood D.C."/>
            <person name="Hamelin R.C."/>
            <person name="Grigoriev I.V."/>
            <person name="U'Ren J.M."/>
        </authorList>
    </citation>
    <scope>NUCLEOTIDE SEQUENCE [LARGE SCALE GENOMIC DNA]</scope>
    <source>
        <strain evidence="1 2">CBS 119005</strain>
    </source>
</reference>
<proteinExistence type="predicted"/>
<dbReference type="EMBL" id="MU393438">
    <property type="protein sequence ID" value="KAI4868469.1"/>
    <property type="molecule type" value="Genomic_DNA"/>
</dbReference>
<sequence length="421" mass="46232">MSDSQGDSGPPLLRPIPRRPFDLHLREPTPPEDDALYDAPLLNLESLNSRLLDPREHNGPNASSESTTISRANSALNMTGSTLMGIYSPSTYGRDRFSDMTPPTPWSTGADTPVQELVLDNYLRIHEIQKERAQPPEARRRRSSLHPILKPQPISTARRAFHFGTRGLLLFGLGMLYGMMVAHLRDRRQTEVEDILKAANSGYDWRYMAFWGISGVAMGCLLPWVDGIWERAFGRDDEAVGEYCAGGENTKKDSASCTDWALAIRGIGALVGIAFAIRKLPWDSTLQVSLTLALANPVLWFLIDRSMPGFLLSATVGIAGSAVLMGLQPDMVPTPTNPSGPAFTGYGWEYSINTTAGGSDLVHQREFVLFGGRLAVSQETVATSIWMMSVLFCCCVCFGNIGRLLALNRGAAARGRWAERR</sequence>
<keyword evidence="2" id="KW-1185">Reference proteome</keyword>
<organism evidence="1 2">
    <name type="scientific">Hypoxylon rubiginosum</name>
    <dbReference type="NCBI Taxonomy" id="110542"/>
    <lineage>
        <taxon>Eukaryota</taxon>
        <taxon>Fungi</taxon>
        <taxon>Dikarya</taxon>
        <taxon>Ascomycota</taxon>
        <taxon>Pezizomycotina</taxon>
        <taxon>Sordariomycetes</taxon>
        <taxon>Xylariomycetidae</taxon>
        <taxon>Xylariales</taxon>
        <taxon>Hypoxylaceae</taxon>
        <taxon>Hypoxylon</taxon>
    </lineage>
</organism>
<name>A0ACB9ZBG1_9PEZI</name>
<evidence type="ECO:0000313" key="2">
    <source>
        <dbReference type="Proteomes" id="UP001497700"/>
    </source>
</evidence>
<dbReference type="Proteomes" id="UP001497700">
    <property type="component" value="Unassembled WGS sequence"/>
</dbReference>
<protein>
    <submittedName>
        <fullName evidence="1">Insulin-induced protein-domain-containing protein</fullName>
    </submittedName>
</protein>
<evidence type="ECO:0000313" key="1">
    <source>
        <dbReference type="EMBL" id="KAI4868469.1"/>
    </source>
</evidence>